<name>A0A8J8T750_HALGN</name>
<organism evidence="2 3">
    <name type="scientific">Halteria grandinella</name>
    <dbReference type="NCBI Taxonomy" id="5974"/>
    <lineage>
        <taxon>Eukaryota</taxon>
        <taxon>Sar</taxon>
        <taxon>Alveolata</taxon>
        <taxon>Ciliophora</taxon>
        <taxon>Intramacronucleata</taxon>
        <taxon>Spirotrichea</taxon>
        <taxon>Stichotrichia</taxon>
        <taxon>Sporadotrichida</taxon>
        <taxon>Halteriidae</taxon>
        <taxon>Halteria</taxon>
    </lineage>
</organism>
<keyword evidence="3" id="KW-1185">Reference proteome</keyword>
<feature type="region of interest" description="Disordered" evidence="1">
    <location>
        <begin position="491"/>
        <end position="518"/>
    </location>
</feature>
<evidence type="ECO:0000313" key="2">
    <source>
        <dbReference type="EMBL" id="TNV84814.1"/>
    </source>
</evidence>
<dbReference type="Proteomes" id="UP000785679">
    <property type="component" value="Unassembled WGS sequence"/>
</dbReference>
<reference evidence="2" key="1">
    <citation type="submission" date="2019-06" db="EMBL/GenBank/DDBJ databases">
        <authorList>
            <person name="Zheng W."/>
        </authorList>
    </citation>
    <scope>NUCLEOTIDE SEQUENCE</scope>
    <source>
        <strain evidence="2">QDHG01</strain>
    </source>
</reference>
<sequence>MHGHTEHDCPKDPNIKTGCKDINEDFERVHRLMERQEAKVFGTNLMAIFNKYISDLLQKLTQKQFKPREIVSEQAQQDEDEEIFDHPFNKGILCFDDFNYSTFFQSKTKSQLKALLDKRFLREVAYGYKFMEERHDSIINKIPKELRHHPDDINADKIERNSTNSLKNSSSSLSSLSDFQNSARNLFFLLQGGLDGKDQNLLTPVFQNDKFGDIVRLRTEARQSSDKNMIDLQQAHESILNDRNGWHHRGMRKQRASHKGGSLIQSNVASDSRSSLGLNTLQESRNGFEQNIESKAKSQFYGAHSGAFNSEPFDDPTRHTPDVQFTTGLDQNKLKTNYLEAKSKKNKGGIFSSLFGGLWNKMDTKDKSQDQKQNDFSSVGPHLIVSSKELIHKERQHTIQPLNQSELTVVEGAEIGLSLIKAIEELKQRRGIEAAQEFSTIFSQQLIDTHEQSQKVQKDAIQGNKILRNDSSTSSISMILDNLTFNKRQYEETKDKEKKGKRKGRGVTESIGTDSGLIKKQGKALNKLKIAGNSNLTDSDEDEDDFEIKPTSSKNKKAKQKIKQEWDEVDAKDTKNGKRGKK</sequence>
<accession>A0A8J8T750</accession>
<dbReference type="EMBL" id="RRYP01002398">
    <property type="protein sequence ID" value="TNV84814.1"/>
    <property type="molecule type" value="Genomic_DNA"/>
</dbReference>
<evidence type="ECO:0000313" key="3">
    <source>
        <dbReference type="Proteomes" id="UP000785679"/>
    </source>
</evidence>
<feature type="region of interest" description="Disordered" evidence="1">
    <location>
        <begin position="530"/>
        <end position="582"/>
    </location>
</feature>
<comment type="caution">
    <text evidence="2">The sequence shown here is derived from an EMBL/GenBank/DDBJ whole genome shotgun (WGS) entry which is preliminary data.</text>
</comment>
<gene>
    <name evidence="2" type="ORF">FGO68_gene13459</name>
</gene>
<dbReference type="AlphaFoldDB" id="A0A8J8T750"/>
<proteinExistence type="predicted"/>
<protein>
    <submittedName>
        <fullName evidence="2">Uncharacterized protein</fullName>
    </submittedName>
</protein>
<evidence type="ECO:0000256" key="1">
    <source>
        <dbReference type="SAM" id="MobiDB-lite"/>
    </source>
</evidence>
<feature type="compositionally biased region" description="Basic and acidic residues" evidence="1">
    <location>
        <begin position="562"/>
        <end position="576"/>
    </location>
</feature>